<protein>
    <submittedName>
        <fullName evidence="2">YraN family protein</fullName>
    </submittedName>
</protein>
<comment type="similarity">
    <text evidence="1">Belongs to the UPF0102 family.</text>
</comment>
<dbReference type="AlphaFoldDB" id="A0A9D1FFQ7"/>
<accession>A0A9D1FFQ7</accession>
<dbReference type="InterPro" id="IPR011335">
    <property type="entry name" value="Restrct_endonuc-II-like"/>
</dbReference>
<dbReference type="Pfam" id="PF02021">
    <property type="entry name" value="UPF0102"/>
    <property type="match status" value="1"/>
</dbReference>
<dbReference type="SUPFAM" id="SSF52980">
    <property type="entry name" value="Restriction endonuclease-like"/>
    <property type="match status" value="1"/>
</dbReference>
<name>A0A9D1FFQ7_9PROT</name>
<evidence type="ECO:0000313" key="3">
    <source>
        <dbReference type="Proteomes" id="UP000886742"/>
    </source>
</evidence>
<evidence type="ECO:0000313" key="2">
    <source>
        <dbReference type="EMBL" id="HIS70792.1"/>
    </source>
</evidence>
<dbReference type="PANTHER" id="PTHR34039:SF1">
    <property type="entry name" value="UPF0102 PROTEIN YRAN"/>
    <property type="match status" value="1"/>
</dbReference>
<comment type="caution">
    <text evidence="2">The sequence shown here is derived from an EMBL/GenBank/DDBJ whole genome shotgun (WGS) entry which is preliminary data.</text>
</comment>
<proteinExistence type="inferred from homology"/>
<gene>
    <name evidence="2" type="ORF">IAD02_02270</name>
</gene>
<dbReference type="GO" id="GO:0003676">
    <property type="term" value="F:nucleic acid binding"/>
    <property type="evidence" value="ECO:0007669"/>
    <property type="project" value="InterPro"/>
</dbReference>
<sequence>MNSYKTGLISEFIARIYLRLHGFRILRRRYVTGRFTGRAEIDIIAQKKNLIAFIEVKHRPDTITGLAAVTAPQAARLRRAAETYIAQTGWTGDARFDIIVIAGGKIQWIRGAI</sequence>
<dbReference type="Proteomes" id="UP000886742">
    <property type="component" value="Unassembled WGS sequence"/>
</dbReference>
<dbReference type="Gene3D" id="3.40.1350.10">
    <property type="match status" value="1"/>
</dbReference>
<reference evidence="2" key="1">
    <citation type="submission" date="2020-10" db="EMBL/GenBank/DDBJ databases">
        <authorList>
            <person name="Gilroy R."/>
        </authorList>
    </citation>
    <scope>NUCLEOTIDE SEQUENCE</scope>
    <source>
        <strain evidence="2">ChiGjej3B3-5194</strain>
    </source>
</reference>
<dbReference type="PANTHER" id="PTHR34039">
    <property type="entry name" value="UPF0102 PROTEIN YRAN"/>
    <property type="match status" value="1"/>
</dbReference>
<dbReference type="EMBL" id="DVJI01000010">
    <property type="protein sequence ID" value="HIS70792.1"/>
    <property type="molecule type" value="Genomic_DNA"/>
</dbReference>
<reference evidence="2" key="2">
    <citation type="journal article" date="2021" name="PeerJ">
        <title>Extensive microbial diversity within the chicken gut microbiome revealed by metagenomics and culture.</title>
        <authorList>
            <person name="Gilroy R."/>
            <person name="Ravi A."/>
            <person name="Getino M."/>
            <person name="Pursley I."/>
            <person name="Horton D.L."/>
            <person name="Alikhan N.F."/>
            <person name="Baker D."/>
            <person name="Gharbi K."/>
            <person name="Hall N."/>
            <person name="Watson M."/>
            <person name="Adriaenssens E.M."/>
            <person name="Foster-Nyarko E."/>
            <person name="Jarju S."/>
            <person name="Secka A."/>
            <person name="Antonio M."/>
            <person name="Oren A."/>
            <person name="Chaudhuri R.R."/>
            <person name="La Ragione R."/>
            <person name="Hildebrand F."/>
            <person name="Pallen M.J."/>
        </authorList>
    </citation>
    <scope>NUCLEOTIDE SEQUENCE</scope>
    <source>
        <strain evidence="2">ChiGjej3B3-5194</strain>
    </source>
</reference>
<dbReference type="InterPro" id="IPR011856">
    <property type="entry name" value="tRNA_endonuc-like_dom_sf"/>
</dbReference>
<dbReference type="InterPro" id="IPR003509">
    <property type="entry name" value="UPF0102_YraN-like"/>
</dbReference>
<organism evidence="2 3">
    <name type="scientific">Candidatus Enterousia intestinigallinarum</name>
    <dbReference type="NCBI Taxonomy" id="2840790"/>
    <lineage>
        <taxon>Bacteria</taxon>
        <taxon>Pseudomonadati</taxon>
        <taxon>Pseudomonadota</taxon>
        <taxon>Alphaproteobacteria</taxon>
        <taxon>Candidatus Enterousia</taxon>
    </lineage>
</organism>
<evidence type="ECO:0000256" key="1">
    <source>
        <dbReference type="ARBA" id="ARBA00006738"/>
    </source>
</evidence>